<feature type="transmembrane region" description="Helical" evidence="14">
    <location>
        <begin position="124"/>
        <end position="148"/>
    </location>
</feature>
<feature type="transmembrane region" description="Helical" evidence="14">
    <location>
        <begin position="160"/>
        <end position="182"/>
    </location>
</feature>
<comment type="subunit">
    <text evidence="4">F-type ATPases have 2 components, CF(1) - the catalytic core - and CF(0) - the membrane proton channel. CF(1) has five subunits: alpha(3), beta(3), gamma(1), delta(1), epsilon(1). CF(0) has three main subunits: a, b and c.</text>
</comment>
<dbReference type="CDD" id="cd00310">
    <property type="entry name" value="ATP-synt_Fo_a_6"/>
    <property type="match status" value="1"/>
</dbReference>
<reference evidence="15" key="1">
    <citation type="submission" date="2015-06" db="EMBL/GenBank/DDBJ databases">
        <title>High-throughput detection of wild bee species with mitogenome skimming and resequencing (mt-S/R).</title>
        <authorList>
            <person name="Tang M."/>
            <person name="Hardman C."/>
            <person name="Ji Y."/>
            <person name="Meng G."/>
            <person name="Liu S."/>
            <person name="Tan M."/>
            <person name="Yang S."/>
            <person name="Yang C."/>
            <person name="Moss E."/>
            <person name="Nevard T."/>
            <person name="Potts S.G."/>
            <person name="Zhou X."/>
            <person name="Yu D.W."/>
        </authorList>
    </citation>
    <scope>NUCLEOTIDE SEQUENCE</scope>
</reference>
<organism evidence="15">
    <name type="scientific">Nomada goodeniana</name>
    <dbReference type="NCBI Taxonomy" id="544954"/>
    <lineage>
        <taxon>Eukaryota</taxon>
        <taxon>Metazoa</taxon>
        <taxon>Ecdysozoa</taxon>
        <taxon>Arthropoda</taxon>
        <taxon>Hexapoda</taxon>
        <taxon>Insecta</taxon>
        <taxon>Pterygota</taxon>
        <taxon>Neoptera</taxon>
        <taxon>Endopterygota</taxon>
        <taxon>Hymenoptera</taxon>
        <taxon>Apocrita</taxon>
        <taxon>Aculeata</taxon>
        <taxon>Apoidea</taxon>
        <taxon>Anthophila</taxon>
        <taxon>Apidae</taxon>
        <taxon>Nomadini</taxon>
        <taxon>Nomada</taxon>
    </lineage>
</organism>
<evidence type="ECO:0000256" key="6">
    <source>
        <dbReference type="ARBA" id="ARBA00022547"/>
    </source>
</evidence>
<evidence type="ECO:0000256" key="3">
    <source>
        <dbReference type="ARBA" id="ARBA00006810"/>
    </source>
</evidence>
<dbReference type="AlphaFoldDB" id="A0A0S2LTJ4"/>
<evidence type="ECO:0000256" key="4">
    <source>
        <dbReference type="ARBA" id="ARBA00011648"/>
    </source>
</evidence>
<dbReference type="PANTHER" id="PTHR11410">
    <property type="entry name" value="ATP SYNTHASE SUBUNIT A"/>
    <property type="match status" value="1"/>
</dbReference>
<keyword evidence="8" id="KW-0375">Hydrogen ion transport</keyword>
<dbReference type="EMBL" id="KT164660">
    <property type="protein sequence ID" value="ALO64712.1"/>
    <property type="molecule type" value="Genomic_DNA"/>
</dbReference>
<evidence type="ECO:0000256" key="1">
    <source>
        <dbReference type="ARBA" id="ARBA00002070"/>
    </source>
</evidence>
<comment type="subcellular location">
    <subcellularLocation>
        <location evidence="2">Membrane</location>
        <topology evidence="2">Multi-pass membrane protein</topology>
    </subcellularLocation>
    <subcellularLocation>
        <location evidence="13">Mitochondrion inner membrane</location>
        <topology evidence="13">Multi-pass membrane protein</topology>
    </subcellularLocation>
</comment>
<geneLocation type="mitochondrion" evidence="15"/>
<dbReference type="GO" id="GO:0045259">
    <property type="term" value="C:proton-transporting ATP synthase complex"/>
    <property type="evidence" value="ECO:0007669"/>
    <property type="project" value="UniProtKB-KW"/>
</dbReference>
<evidence type="ECO:0000256" key="7">
    <source>
        <dbReference type="ARBA" id="ARBA00022692"/>
    </source>
</evidence>
<keyword evidence="15" id="KW-0496">Mitochondrion</keyword>
<feature type="transmembrane region" description="Helical" evidence="14">
    <location>
        <begin position="99"/>
        <end position="118"/>
    </location>
</feature>
<comment type="similarity">
    <text evidence="3">Belongs to the ATPase A chain family.</text>
</comment>
<keyword evidence="10" id="KW-0406">Ion transport</keyword>
<gene>
    <name evidence="15" type="primary">ATP6</name>
</gene>
<protein>
    <recommendedName>
        <fullName evidence="13">ATP synthase subunit a</fullName>
    </recommendedName>
</protein>
<keyword evidence="9 14" id="KW-1133">Transmembrane helix</keyword>
<dbReference type="Pfam" id="PF00119">
    <property type="entry name" value="ATP-synt_A"/>
    <property type="match status" value="1"/>
</dbReference>
<dbReference type="GO" id="GO:0046933">
    <property type="term" value="F:proton-transporting ATP synthase activity, rotational mechanism"/>
    <property type="evidence" value="ECO:0007669"/>
    <property type="project" value="TreeGrafter"/>
</dbReference>
<keyword evidence="11 14" id="KW-0472">Membrane</keyword>
<keyword evidence="7 14" id="KW-0812">Transmembrane</keyword>
<dbReference type="SUPFAM" id="SSF81336">
    <property type="entry name" value="F1F0 ATP synthase subunit A"/>
    <property type="match status" value="1"/>
</dbReference>
<dbReference type="PANTHER" id="PTHR11410:SF0">
    <property type="entry name" value="ATP SYNTHASE SUBUNIT A"/>
    <property type="match status" value="1"/>
</dbReference>
<keyword evidence="5" id="KW-0813">Transport</keyword>
<evidence type="ECO:0000256" key="13">
    <source>
        <dbReference type="RuleBase" id="RU004450"/>
    </source>
</evidence>
<evidence type="ECO:0000256" key="14">
    <source>
        <dbReference type="SAM" id="Phobius"/>
    </source>
</evidence>
<dbReference type="Gene3D" id="1.20.120.220">
    <property type="entry name" value="ATP synthase, F0 complex, subunit A"/>
    <property type="match status" value="1"/>
</dbReference>
<dbReference type="InterPro" id="IPR023011">
    <property type="entry name" value="ATP_synth_F0_asu_AS"/>
</dbReference>
<feature type="transmembrane region" description="Helical" evidence="14">
    <location>
        <begin position="20"/>
        <end position="38"/>
    </location>
</feature>
<evidence type="ECO:0000313" key="15">
    <source>
        <dbReference type="EMBL" id="ALO64712.1"/>
    </source>
</evidence>
<evidence type="ECO:0000256" key="8">
    <source>
        <dbReference type="ARBA" id="ARBA00022781"/>
    </source>
</evidence>
<feature type="transmembrane region" description="Helical" evidence="14">
    <location>
        <begin position="194"/>
        <end position="218"/>
    </location>
</feature>
<dbReference type="GO" id="GO:0005743">
    <property type="term" value="C:mitochondrial inner membrane"/>
    <property type="evidence" value="ECO:0007669"/>
    <property type="project" value="UniProtKB-SubCell"/>
</dbReference>
<evidence type="ECO:0000256" key="5">
    <source>
        <dbReference type="ARBA" id="ARBA00022448"/>
    </source>
</evidence>
<dbReference type="NCBIfam" id="TIGR01131">
    <property type="entry name" value="ATP_synt_6_or_A"/>
    <property type="match status" value="1"/>
</dbReference>
<keyword evidence="6" id="KW-0138">CF(0)</keyword>
<dbReference type="InterPro" id="IPR035908">
    <property type="entry name" value="F0_ATP_A_sf"/>
</dbReference>
<dbReference type="PROSITE" id="PS00449">
    <property type="entry name" value="ATPASE_A"/>
    <property type="match status" value="1"/>
</dbReference>
<evidence type="ECO:0000256" key="9">
    <source>
        <dbReference type="ARBA" id="ARBA00022989"/>
    </source>
</evidence>
<evidence type="ECO:0000256" key="10">
    <source>
        <dbReference type="ARBA" id="ARBA00023065"/>
    </source>
</evidence>
<proteinExistence type="inferred from homology"/>
<dbReference type="InterPro" id="IPR000568">
    <property type="entry name" value="ATP_synth_F0_asu"/>
</dbReference>
<comment type="function">
    <text evidence="1">Mitochondrial membrane ATP synthase (F(1)F(0) ATP synthase or Complex V) produces ATP from ADP in the presence of a proton gradient across the membrane which is generated by electron transport complexes of the respiratory chain. F-type ATPases consist of two structural domains, F(1) - containing the extramembraneous catalytic core and F(0) - containing the membrane proton channel, linked together by a central stalk and a peripheral stalk. During catalysis, ATP synthesis in the catalytic domain of F(1) is coupled via a rotary mechanism of the central stalk subunits to proton translocation. Key component of the proton channel; it may play a direct role in the translocation of protons across the membrane.</text>
</comment>
<evidence type="ECO:0000256" key="11">
    <source>
        <dbReference type="ARBA" id="ARBA00023136"/>
    </source>
</evidence>
<dbReference type="InterPro" id="IPR045083">
    <property type="entry name" value="ATP_synth_F0_asu_bact/mt"/>
</dbReference>
<dbReference type="PRINTS" id="PR00123">
    <property type="entry name" value="ATPASEA"/>
</dbReference>
<evidence type="ECO:0000256" key="12">
    <source>
        <dbReference type="ARBA" id="ARBA00023310"/>
    </source>
</evidence>
<evidence type="ECO:0000256" key="2">
    <source>
        <dbReference type="ARBA" id="ARBA00004141"/>
    </source>
</evidence>
<name>A0A0S2LTJ4_9HYME</name>
<keyword evidence="12" id="KW-0066">ATP synthesis</keyword>
<sequence>MMMSLFENFDPMINLSFPMNWVAMIFPSLIFFYLYWLVPSRINILWIKMIKLLFKEFSLISLLKFSSNILIFISLFFFIMFLNLMSLVPYIYAITSQMAFNLTFSLSLWLSFIIYSLYKLPKNFVIHLVPLDTPLMLMHFMVLIELVSNLIRPWTLSVRLTANVIAGHLLMTLLGMFMHNYVFVIPLMLIFQNLLLILEIAMSLIQSYVFSILSMLYFSEAKSKL</sequence>
<accession>A0A0S2LTJ4</accession>